<name>A0A699H6M6_TANCI</name>
<protein>
    <submittedName>
        <fullName evidence="1">Uncharacterized protein</fullName>
    </submittedName>
</protein>
<proteinExistence type="predicted"/>
<organism evidence="1">
    <name type="scientific">Tanacetum cinerariifolium</name>
    <name type="common">Dalmatian daisy</name>
    <name type="synonym">Chrysanthemum cinerariifolium</name>
    <dbReference type="NCBI Taxonomy" id="118510"/>
    <lineage>
        <taxon>Eukaryota</taxon>
        <taxon>Viridiplantae</taxon>
        <taxon>Streptophyta</taxon>
        <taxon>Embryophyta</taxon>
        <taxon>Tracheophyta</taxon>
        <taxon>Spermatophyta</taxon>
        <taxon>Magnoliopsida</taxon>
        <taxon>eudicotyledons</taxon>
        <taxon>Gunneridae</taxon>
        <taxon>Pentapetalae</taxon>
        <taxon>asterids</taxon>
        <taxon>campanulids</taxon>
        <taxon>Asterales</taxon>
        <taxon>Asteraceae</taxon>
        <taxon>Asteroideae</taxon>
        <taxon>Anthemideae</taxon>
        <taxon>Anthemidinae</taxon>
        <taxon>Tanacetum</taxon>
    </lineage>
</organism>
<dbReference type="EMBL" id="BKCJ010116719">
    <property type="protein sequence ID" value="GEX57768.1"/>
    <property type="molecule type" value="Genomic_DNA"/>
</dbReference>
<dbReference type="AlphaFoldDB" id="A0A699H6M6"/>
<comment type="caution">
    <text evidence="1">The sequence shown here is derived from an EMBL/GenBank/DDBJ whole genome shotgun (WGS) entry which is preliminary data.</text>
</comment>
<reference evidence="1" key="1">
    <citation type="journal article" date="2019" name="Sci. Rep.">
        <title>Draft genome of Tanacetum cinerariifolium, the natural source of mosquito coil.</title>
        <authorList>
            <person name="Yamashiro T."/>
            <person name="Shiraishi A."/>
            <person name="Satake H."/>
            <person name="Nakayama K."/>
        </authorList>
    </citation>
    <scope>NUCLEOTIDE SEQUENCE</scope>
</reference>
<gene>
    <name evidence="1" type="ORF">Tci_329743</name>
</gene>
<evidence type="ECO:0000313" key="1">
    <source>
        <dbReference type="EMBL" id="GEX57768.1"/>
    </source>
</evidence>
<accession>A0A699H6M6</accession>
<sequence length="107" mass="12443">MDRGRQVVPVDYFINNDLAYLRGESSNKKYTNSTTIKKAAKHDITGTEDMVPSLWSPIKSSLDRNRSRIMIKAIDQLLPERRLMRSLEKFAGGRDYKEDLRLLQRTI</sequence>